<organism evidence="2 3">
    <name type="scientific">Ordospora colligata OC4</name>
    <dbReference type="NCBI Taxonomy" id="1354746"/>
    <lineage>
        <taxon>Eukaryota</taxon>
        <taxon>Fungi</taxon>
        <taxon>Fungi incertae sedis</taxon>
        <taxon>Microsporidia</taxon>
        <taxon>Ordosporidae</taxon>
        <taxon>Ordospora</taxon>
    </lineage>
</organism>
<dbReference type="AlphaFoldDB" id="A0A0B2UL93"/>
<dbReference type="VEuPathDB" id="MicrosporidiaDB:M896_051810"/>
<feature type="chain" id="PRO_5002079056" evidence="1">
    <location>
        <begin position="25"/>
        <end position="343"/>
    </location>
</feature>
<dbReference type="EMBL" id="JOKQ01000005">
    <property type="protein sequence ID" value="KHN69772.1"/>
    <property type="molecule type" value="Genomic_DNA"/>
</dbReference>
<dbReference type="OrthoDB" id="2194400at2759"/>
<evidence type="ECO:0000313" key="3">
    <source>
        <dbReference type="Proteomes" id="UP000031056"/>
    </source>
</evidence>
<dbReference type="Proteomes" id="UP000031056">
    <property type="component" value="Unassembled WGS sequence"/>
</dbReference>
<protein>
    <submittedName>
        <fullName evidence="2">Uncharacterized protein</fullName>
    </submittedName>
</protein>
<sequence>MARKHKIVAVVLLLIALVIGTCIAIISSAKLDNKEMHADESSSVYESDLHDCRYNLIHNTKIDNENANAKPFNLYRNIEEEYSIEARENPECRESHQEIPDKYPDCQSENHTSEMAWEDQLISRRNRLISFNTSKGTYGEFLFVKLRSVIKSIINAKPSEERCKMHGISYEQGTLICHYLKHLQLFVQKPMIAYDDALNPIGVYDIYATAIDCFTGHKLTQYHKKNKLSNSEYSYFAYLQSFVDERFDRILGAYTKSPNTDISLRSHIVYVLLDYICNFYTNAKKTLNLLQAKIDIEKRYAKGEVPNGFEQSRNYLYEDIFDTVRPIHFVNNNAEIVKPSLLS</sequence>
<dbReference type="RefSeq" id="XP_014563814.1">
    <property type="nucleotide sequence ID" value="XM_014708328.1"/>
</dbReference>
<keyword evidence="3" id="KW-1185">Reference proteome</keyword>
<dbReference type="InParanoid" id="A0A0B2UL93"/>
<dbReference type="GeneID" id="26261834"/>
<feature type="signal peptide" evidence="1">
    <location>
        <begin position="1"/>
        <end position="24"/>
    </location>
</feature>
<evidence type="ECO:0000313" key="2">
    <source>
        <dbReference type="EMBL" id="KHN69772.1"/>
    </source>
</evidence>
<gene>
    <name evidence="2" type="ORF">M896_051810</name>
</gene>
<accession>A0A0B2UL93</accession>
<reference evidence="2 3" key="1">
    <citation type="journal article" date="2014" name="MBio">
        <title>The Ordospora colligata genome; evolution of extreme reduction in microsporidia and host-to-parasite horizontal gene transfer.</title>
        <authorList>
            <person name="Pombert J.-F."/>
            <person name="Haag K.L."/>
            <person name="Beidas S."/>
            <person name="Ebert D."/>
            <person name="Keeling P.J."/>
        </authorList>
    </citation>
    <scope>NUCLEOTIDE SEQUENCE [LARGE SCALE GENOMIC DNA]</scope>
    <source>
        <strain evidence="2 3">OC4</strain>
    </source>
</reference>
<dbReference type="HOGENOM" id="CLU_818973_0_0_1"/>
<name>A0A0B2UL93_9MICR</name>
<proteinExistence type="predicted"/>
<evidence type="ECO:0000256" key="1">
    <source>
        <dbReference type="SAM" id="SignalP"/>
    </source>
</evidence>
<comment type="caution">
    <text evidence="2">The sequence shown here is derived from an EMBL/GenBank/DDBJ whole genome shotgun (WGS) entry which is preliminary data.</text>
</comment>
<keyword evidence="1" id="KW-0732">Signal</keyword>